<dbReference type="AlphaFoldDB" id="A0A9P8DTG1"/>
<dbReference type="EMBL" id="JAHBCI010000001">
    <property type="protein sequence ID" value="KAG9507301.1"/>
    <property type="molecule type" value="Genomic_DNA"/>
</dbReference>
<dbReference type="GeneID" id="68308708"/>
<dbReference type="Gene3D" id="1.50.10.10">
    <property type="match status" value="1"/>
</dbReference>
<dbReference type="GO" id="GO:0003824">
    <property type="term" value="F:catalytic activity"/>
    <property type="evidence" value="ECO:0007669"/>
    <property type="project" value="UniProtKB-ARBA"/>
</dbReference>
<dbReference type="Proteomes" id="UP000827133">
    <property type="component" value="Unassembled WGS sequence"/>
</dbReference>
<evidence type="ECO:0000313" key="2">
    <source>
        <dbReference type="Proteomes" id="UP000827133"/>
    </source>
</evidence>
<comment type="caution">
    <text evidence="1">The sequence shown here is derived from an EMBL/GenBank/DDBJ whole genome shotgun (WGS) entry which is preliminary data.</text>
</comment>
<organism evidence="1 2">
    <name type="scientific">Fusarium musae</name>
    <dbReference type="NCBI Taxonomy" id="1042133"/>
    <lineage>
        <taxon>Eukaryota</taxon>
        <taxon>Fungi</taxon>
        <taxon>Dikarya</taxon>
        <taxon>Ascomycota</taxon>
        <taxon>Pezizomycotina</taxon>
        <taxon>Sordariomycetes</taxon>
        <taxon>Hypocreomycetidae</taxon>
        <taxon>Hypocreales</taxon>
        <taxon>Nectriaceae</taxon>
        <taxon>Fusarium</taxon>
    </lineage>
</organism>
<dbReference type="SUPFAM" id="SSF48208">
    <property type="entry name" value="Six-hairpin glycosidases"/>
    <property type="match status" value="1"/>
</dbReference>
<reference evidence="1" key="1">
    <citation type="journal article" date="2021" name="Mol. Plant Microbe Interact.">
        <title>Telomere to telomere genome assembly of Fusarium musae F31, causal agent of crown rot disease of banana.</title>
        <authorList>
            <person name="Degradi L."/>
            <person name="Tava V."/>
            <person name="Kunova A."/>
            <person name="Cortesi P."/>
            <person name="Saracchi M."/>
            <person name="Pasquali M."/>
        </authorList>
    </citation>
    <scope>NUCLEOTIDE SEQUENCE</scope>
    <source>
        <strain evidence="1">F31</strain>
    </source>
</reference>
<dbReference type="PANTHER" id="PTHR34987:SF4">
    <property type="entry name" value="ALPHA-L-RHAMNOSIDASE C-TERMINAL DOMAIN-CONTAINING PROTEIN"/>
    <property type="match status" value="1"/>
</dbReference>
<keyword evidence="2" id="KW-1185">Reference proteome</keyword>
<accession>A0A9P8DTG1</accession>
<dbReference type="InterPro" id="IPR012341">
    <property type="entry name" value="6hp_glycosidase-like_sf"/>
</dbReference>
<dbReference type="KEGG" id="fmu:J7337_000851"/>
<proteinExistence type="predicted"/>
<sequence length="154" mass="17321">MHKRPLFSIGVFIRMRGQQHIESGVVFVHRNWYVEEMSNRSLGYKDRSTLNDHDIETKISPNTNGLLLRAILAAEDWGRAAELIYNVWGAMLKDPETRSGASWEYLPAIGQPGLGAFTSLGHPWGGAANYILTEWAVGLRSADGVQGFGYKNWW</sequence>
<dbReference type="InterPro" id="IPR008928">
    <property type="entry name" value="6-hairpin_glycosidase_sf"/>
</dbReference>
<dbReference type="RefSeq" id="XP_044686300.1">
    <property type="nucleotide sequence ID" value="XM_044818598.1"/>
</dbReference>
<dbReference type="PANTHER" id="PTHR34987">
    <property type="entry name" value="C, PUTATIVE (AFU_ORTHOLOGUE AFUA_3G02880)-RELATED"/>
    <property type="match status" value="1"/>
</dbReference>
<gene>
    <name evidence="1" type="ORF">J7337_000851</name>
</gene>
<protein>
    <submittedName>
        <fullName evidence="1">Uncharacterized protein</fullName>
    </submittedName>
</protein>
<dbReference type="GO" id="GO:0005975">
    <property type="term" value="P:carbohydrate metabolic process"/>
    <property type="evidence" value="ECO:0007669"/>
    <property type="project" value="InterPro"/>
</dbReference>
<name>A0A9P8DTG1_9HYPO</name>
<evidence type="ECO:0000313" key="1">
    <source>
        <dbReference type="EMBL" id="KAG9507301.1"/>
    </source>
</evidence>